<feature type="compositionally biased region" description="Basic and acidic residues" evidence="1">
    <location>
        <begin position="62"/>
        <end position="74"/>
    </location>
</feature>
<keyword evidence="3" id="KW-1185">Reference proteome</keyword>
<sequence>MAQLCTHHDGLTACQGSKRRHPATGHRIKCRSDALEALVSPSHSRAWGATMALRGRRGGTPAREDEPRHDERAEQQAPAPPGPVLPPPPPVDYGVFMQGLVQAMQTQAHTQAALQAQLEAQAITLCPRHQLPPNLKPSTSPAKNFLRVSPSTTLPDLQNLFLLDSMASSTVSDSVGGYGAAFLTAEDQTRFASVKAKLCGHKAVDLADLEKNGMGSLVEALQRLKWTKIATLSDIETSSDFKRNRSYNDFLKRA</sequence>
<reference evidence="2" key="1">
    <citation type="submission" date="2017-07" db="EMBL/GenBank/DDBJ databases">
        <title>Taro Niue Genome Assembly and Annotation.</title>
        <authorList>
            <person name="Atibalentja N."/>
            <person name="Keating K."/>
            <person name="Fields C.J."/>
        </authorList>
    </citation>
    <scope>NUCLEOTIDE SEQUENCE</scope>
    <source>
        <strain evidence="2">Niue_2</strain>
        <tissue evidence="2">Leaf</tissue>
    </source>
</reference>
<protein>
    <submittedName>
        <fullName evidence="2">Uncharacterized protein</fullName>
    </submittedName>
</protein>
<name>A0A843TVV2_COLES</name>
<comment type="caution">
    <text evidence="2">The sequence shown here is derived from an EMBL/GenBank/DDBJ whole genome shotgun (WGS) entry which is preliminary data.</text>
</comment>
<feature type="compositionally biased region" description="Pro residues" evidence="1">
    <location>
        <begin position="78"/>
        <end position="91"/>
    </location>
</feature>
<feature type="region of interest" description="Disordered" evidence="1">
    <location>
        <begin position="48"/>
        <end position="91"/>
    </location>
</feature>
<dbReference type="Proteomes" id="UP000652761">
    <property type="component" value="Unassembled WGS sequence"/>
</dbReference>
<evidence type="ECO:0000313" key="3">
    <source>
        <dbReference type="Proteomes" id="UP000652761"/>
    </source>
</evidence>
<gene>
    <name evidence="2" type="ORF">Taro_005973</name>
</gene>
<evidence type="ECO:0000313" key="2">
    <source>
        <dbReference type="EMBL" id="MQL73630.1"/>
    </source>
</evidence>
<dbReference type="AlphaFoldDB" id="A0A843TVV2"/>
<dbReference type="OrthoDB" id="848707at2759"/>
<organism evidence="2 3">
    <name type="scientific">Colocasia esculenta</name>
    <name type="common">Wild taro</name>
    <name type="synonym">Arum esculentum</name>
    <dbReference type="NCBI Taxonomy" id="4460"/>
    <lineage>
        <taxon>Eukaryota</taxon>
        <taxon>Viridiplantae</taxon>
        <taxon>Streptophyta</taxon>
        <taxon>Embryophyta</taxon>
        <taxon>Tracheophyta</taxon>
        <taxon>Spermatophyta</taxon>
        <taxon>Magnoliopsida</taxon>
        <taxon>Liliopsida</taxon>
        <taxon>Araceae</taxon>
        <taxon>Aroideae</taxon>
        <taxon>Colocasieae</taxon>
        <taxon>Colocasia</taxon>
    </lineage>
</organism>
<evidence type="ECO:0000256" key="1">
    <source>
        <dbReference type="SAM" id="MobiDB-lite"/>
    </source>
</evidence>
<proteinExistence type="predicted"/>
<accession>A0A843TVV2</accession>
<dbReference type="EMBL" id="NMUH01000175">
    <property type="protein sequence ID" value="MQL73630.1"/>
    <property type="molecule type" value="Genomic_DNA"/>
</dbReference>